<dbReference type="EMBL" id="NESQ01000249">
    <property type="protein sequence ID" value="PUU75135.1"/>
    <property type="molecule type" value="Genomic_DNA"/>
</dbReference>
<dbReference type="Proteomes" id="UP000244722">
    <property type="component" value="Unassembled WGS sequence"/>
</dbReference>
<dbReference type="Gene3D" id="3.30.160.60">
    <property type="entry name" value="Classic Zinc Finger"/>
    <property type="match status" value="1"/>
</dbReference>
<name>A0A2T6ZI23_TUBBO</name>
<evidence type="ECO:0000313" key="2">
    <source>
        <dbReference type="EMBL" id="PUU75135.1"/>
    </source>
</evidence>
<evidence type="ECO:0008006" key="4">
    <source>
        <dbReference type="Google" id="ProtNLM"/>
    </source>
</evidence>
<feature type="compositionally biased region" description="Basic and acidic residues" evidence="1">
    <location>
        <begin position="16"/>
        <end position="34"/>
    </location>
</feature>
<evidence type="ECO:0000313" key="3">
    <source>
        <dbReference type="Proteomes" id="UP000244722"/>
    </source>
</evidence>
<organism evidence="2 3">
    <name type="scientific">Tuber borchii</name>
    <name type="common">White truffle</name>
    <dbReference type="NCBI Taxonomy" id="42251"/>
    <lineage>
        <taxon>Eukaryota</taxon>
        <taxon>Fungi</taxon>
        <taxon>Dikarya</taxon>
        <taxon>Ascomycota</taxon>
        <taxon>Pezizomycotina</taxon>
        <taxon>Pezizomycetes</taxon>
        <taxon>Pezizales</taxon>
        <taxon>Tuberaceae</taxon>
        <taxon>Tuber</taxon>
    </lineage>
</organism>
<feature type="region of interest" description="Disordered" evidence="1">
    <location>
        <begin position="1"/>
        <end position="98"/>
    </location>
</feature>
<dbReference type="SUPFAM" id="SSF57667">
    <property type="entry name" value="beta-beta-alpha zinc fingers"/>
    <property type="match status" value="1"/>
</dbReference>
<gene>
    <name evidence="2" type="ORF">B9Z19DRAFT_1131885</name>
</gene>
<sequence>MNSGPINGHPPPTLQDHIHQEAASHTAVVRDTDAFSHYPWAASPSPYNSPPDQSIPDSVAIDSRRPGAREGSPGRDKTSAQRGGPRIEDQGRRPEQNPYFCERGCEKTFFTRKTDLRRHYTNTAIHNSKKKLECKICGARFIRHDNFRQHMKNPRKKCKGIKGEWRT</sequence>
<comment type="caution">
    <text evidence="2">The sequence shown here is derived from an EMBL/GenBank/DDBJ whole genome shotgun (WGS) entry which is preliminary data.</text>
</comment>
<keyword evidence="3" id="KW-1185">Reference proteome</keyword>
<reference evidence="2 3" key="1">
    <citation type="submission" date="2017-04" db="EMBL/GenBank/DDBJ databases">
        <title>Draft genome sequence of Tuber borchii Vittad., a whitish edible truffle.</title>
        <authorList>
            <consortium name="DOE Joint Genome Institute"/>
            <person name="Murat C."/>
            <person name="Kuo A."/>
            <person name="Barry K.W."/>
            <person name="Clum A."/>
            <person name="Dockter R.B."/>
            <person name="Fauchery L."/>
            <person name="Iotti M."/>
            <person name="Kohler A."/>
            <person name="Labutti K."/>
            <person name="Lindquist E.A."/>
            <person name="Lipzen A."/>
            <person name="Ohm R.A."/>
            <person name="Wang M."/>
            <person name="Grigoriev I.V."/>
            <person name="Zambonelli A."/>
            <person name="Martin F.M."/>
        </authorList>
    </citation>
    <scope>NUCLEOTIDE SEQUENCE [LARGE SCALE GENOMIC DNA]</scope>
    <source>
        <strain evidence="2 3">Tbo3840</strain>
    </source>
</reference>
<evidence type="ECO:0000256" key="1">
    <source>
        <dbReference type="SAM" id="MobiDB-lite"/>
    </source>
</evidence>
<dbReference type="OrthoDB" id="6910977at2759"/>
<feature type="compositionally biased region" description="Basic and acidic residues" evidence="1">
    <location>
        <begin position="62"/>
        <end position="95"/>
    </location>
</feature>
<protein>
    <recommendedName>
        <fullName evidence="4">C2H2-type domain-containing protein</fullName>
    </recommendedName>
</protein>
<dbReference type="AlphaFoldDB" id="A0A2T6ZI23"/>
<dbReference type="InterPro" id="IPR036236">
    <property type="entry name" value="Znf_C2H2_sf"/>
</dbReference>
<proteinExistence type="predicted"/>
<accession>A0A2T6ZI23</accession>